<reference evidence="2" key="1">
    <citation type="submission" date="2021-01" db="EMBL/GenBank/DDBJ databases">
        <authorList>
            <person name="Corre E."/>
            <person name="Pelletier E."/>
            <person name="Niang G."/>
            <person name="Scheremetjew M."/>
            <person name="Finn R."/>
            <person name="Kale V."/>
            <person name="Holt S."/>
            <person name="Cochrane G."/>
            <person name="Meng A."/>
            <person name="Brown T."/>
            <person name="Cohen L."/>
        </authorList>
    </citation>
    <scope>NUCLEOTIDE SEQUENCE</scope>
    <source>
        <strain evidence="2">RCC3387</strain>
    </source>
</reference>
<feature type="compositionally biased region" description="Polar residues" evidence="1">
    <location>
        <begin position="41"/>
        <end position="53"/>
    </location>
</feature>
<name>A0A7S2MJN7_9DINO</name>
<dbReference type="EMBL" id="HBGW01002523">
    <property type="protein sequence ID" value="CAD9487410.1"/>
    <property type="molecule type" value="Transcribed_RNA"/>
</dbReference>
<accession>A0A7S2MJN7</accession>
<organism evidence="2">
    <name type="scientific">Zooxanthella nutricula</name>
    <dbReference type="NCBI Taxonomy" id="1333877"/>
    <lineage>
        <taxon>Eukaryota</taxon>
        <taxon>Sar</taxon>
        <taxon>Alveolata</taxon>
        <taxon>Dinophyceae</taxon>
        <taxon>Peridiniales</taxon>
        <taxon>Peridiniales incertae sedis</taxon>
        <taxon>Zooxanthella</taxon>
    </lineage>
</organism>
<feature type="region of interest" description="Disordered" evidence="1">
    <location>
        <begin position="11"/>
        <end position="55"/>
    </location>
</feature>
<protein>
    <submittedName>
        <fullName evidence="2">Uncharacterized protein</fullName>
    </submittedName>
</protein>
<evidence type="ECO:0000256" key="1">
    <source>
        <dbReference type="SAM" id="MobiDB-lite"/>
    </source>
</evidence>
<dbReference type="AlphaFoldDB" id="A0A7S2MJN7"/>
<proteinExistence type="predicted"/>
<evidence type="ECO:0000313" key="2">
    <source>
        <dbReference type="EMBL" id="CAD9487410.1"/>
    </source>
</evidence>
<sequence length="180" mass="20390">MFQCRMCSENPFQQMFGGDGGGQAKEAKKKKKNQQPGQPRRPSSNRNEASFNPRTDAEVRQVVQQWEQYVHPRAREFFSTPEMLEEVLGQLAKGIDRNDDPVLGADDRCVFWYGDVTAAAIRMVKPGETTESVTYVNRVLAFIFATDESFDQLMKLPKEPFKMNCGDQLCVHLAHISLGV</sequence>
<gene>
    <name evidence="2" type="ORF">BRAN1462_LOCUS1672</name>
</gene>